<dbReference type="RefSeq" id="WP_205309793.1">
    <property type="nucleotide sequence ID" value="NZ_JAERPS020000002.1"/>
</dbReference>
<evidence type="ECO:0000256" key="1">
    <source>
        <dbReference type="PROSITE-ProRule" id="PRU01379"/>
    </source>
</evidence>
<proteinExistence type="inferred from homology"/>
<evidence type="ECO:0000313" key="4">
    <source>
        <dbReference type="Proteomes" id="UP000663814"/>
    </source>
</evidence>
<organism evidence="3 4">
    <name type="scientific">Rheinheimera maricola</name>
    <dbReference type="NCBI Taxonomy" id="2793282"/>
    <lineage>
        <taxon>Bacteria</taxon>
        <taxon>Pseudomonadati</taxon>
        <taxon>Pseudomonadota</taxon>
        <taxon>Gammaproteobacteria</taxon>
        <taxon>Chromatiales</taxon>
        <taxon>Chromatiaceae</taxon>
        <taxon>Rheinheimera</taxon>
    </lineage>
</organism>
<gene>
    <name evidence="3" type="ORF">I4W93_008470</name>
</gene>
<sequence>MPRTLIWLLAALFSFTTVVPAMTFSSLSVQQYNEFKQPGLDKPQLVHSDIAPVLAQHKQNPLFRFSQLGQSALATPIWQIDIGTGPVKVLAWSQMHGDESTATAALMDLLNIIAAESQAPWRNSWLDRLSLRLIPMLNPDGAASGARFNSMGIDINRDAKALQTPEGRLLMQAASEFKPDFGLNLHDQNRFYAVGDSNKQATISLLAPAFNDAKDIDDARKKAMQLIGDMRDLMANELPGYLAKYNDTFSWRSFGDTFAGMGISTVLIEAGGHPSDDNRQVARRLTTQLLAMSLSSIASGAYAKQPLSAYQAIPFNRDGGIKDLLINNLAISVNGNAAQVDLALDLDIEGAKQARIRDIGDLSIYGSYHAFNASGLRYQPAKAYRLDKPLTLDDSGYLALLRQGYSHFTGDGSLLTISTALPVLLNPQGLSADAPQRNRSATFLLANDQGVQLALLNGQLLDLNRGKLLNPLGT</sequence>
<comment type="similarity">
    <text evidence="1">Belongs to the peptidase M14 family.</text>
</comment>
<evidence type="ECO:0000313" key="3">
    <source>
        <dbReference type="EMBL" id="MBZ9611632.1"/>
    </source>
</evidence>
<comment type="caution">
    <text evidence="3">The sequence shown here is derived from an EMBL/GenBank/DDBJ whole genome shotgun (WGS) entry which is preliminary data.</text>
</comment>
<comment type="caution">
    <text evidence="1">Lacks conserved residue(s) required for the propagation of feature annotation.</text>
</comment>
<dbReference type="SUPFAM" id="SSF53187">
    <property type="entry name" value="Zn-dependent exopeptidases"/>
    <property type="match status" value="1"/>
</dbReference>
<keyword evidence="4" id="KW-1185">Reference proteome</keyword>
<dbReference type="Proteomes" id="UP000663814">
    <property type="component" value="Unassembled WGS sequence"/>
</dbReference>
<dbReference type="EMBL" id="JAERPS020000002">
    <property type="protein sequence ID" value="MBZ9611632.1"/>
    <property type="molecule type" value="Genomic_DNA"/>
</dbReference>
<accession>A0ABS7X7X0</accession>
<protein>
    <submittedName>
        <fullName evidence="3">Peptidase M14</fullName>
    </submittedName>
</protein>
<dbReference type="Pfam" id="PF00246">
    <property type="entry name" value="Peptidase_M14"/>
    <property type="match status" value="1"/>
</dbReference>
<name>A0ABS7X7X0_9GAMM</name>
<evidence type="ECO:0000259" key="2">
    <source>
        <dbReference type="PROSITE" id="PS52035"/>
    </source>
</evidence>
<dbReference type="Gene3D" id="3.40.630.10">
    <property type="entry name" value="Zn peptidases"/>
    <property type="match status" value="1"/>
</dbReference>
<reference evidence="3 4" key="1">
    <citation type="submission" date="2021-08" db="EMBL/GenBank/DDBJ databases">
        <title>Rheinheimera aquimaris sp. nov., isolated from seawater of the East Sea in Korea.</title>
        <authorList>
            <person name="Kim K.H."/>
            <person name="Wenting R."/>
            <person name="Kim K.R."/>
            <person name="Jeon C.O."/>
        </authorList>
    </citation>
    <scope>NUCLEOTIDE SEQUENCE [LARGE SCALE GENOMIC DNA]</scope>
    <source>
        <strain evidence="3 4">MA-13</strain>
    </source>
</reference>
<dbReference type="InterPro" id="IPR000834">
    <property type="entry name" value="Peptidase_M14"/>
</dbReference>
<dbReference type="PROSITE" id="PS52035">
    <property type="entry name" value="PEPTIDASE_M14"/>
    <property type="match status" value="1"/>
</dbReference>
<feature type="domain" description="Peptidase M14" evidence="2">
    <location>
        <begin position="31"/>
        <end position="330"/>
    </location>
</feature>